<proteinExistence type="predicted"/>
<dbReference type="AlphaFoldDB" id="A0A151LEE4"/>
<dbReference type="VEuPathDB" id="PlasmoDB:PGSY75_1354000"/>
<feature type="coiled-coil region" evidence="1">
    <location>
        <begin position="494"/>
        <end position="528"/>
    </location>
</feature>
<name>A0A151LEE4_9APIC</name>
<accession>A0A151LEE4</accession>
<organism evidence="2 3">
    <name type="scientific">Plasmodium gaboni</name>
    <dbReference type="NCBI Taxonomy" id="647221"/>
    <lineage>
        <taxon>Eukaryota</taxon>
        <taxon>Sar</taxon>
        <taxon>Alveolata</taxon>
        <taxon>Apicomplexa</taxon>
        <taxon>Aconoidasida</taxon>
        <taxon>Haemosporida</taxon>
        <taxon>Plasmodiidae</taxon>
        <taxon>Plasmodium</taxon>
        <taxon>Plasmodium (Laverania)</taxon>
    </lineage>
</organism>
<keyword evidence="1" id="KW-0175">Coiled coil</keyword>
<comment type="caution">
    <text evidence="2">The sequence shown here is derived from an EMBL/GenBank/DDBJ whole genome shotgun (WGS) entry which is preliminary data.</text>
</comment>
<reference evidence="2 3" key="1">
    <citation type="journal article" date="2016" name="Nat. Commun.">
        <title>Genomes of cryptic chimpanzee Plasmodium species reveal key evolutionary events leading to human malaria.</title>
        <authorList>
            <person name="Sundararaman S.A."/>
            <person name="Plenderleith L.J."/>
            <person name="Liu W."/>
            <person name="Loy D.E."/>
            <person name="Learn G.H."/>
            <person name="Li Y."/>
            <person name="Shaw K.S."/>
            <person name="Ayouba A."/>
            <person name="Peeters M."/>
            <person name="Speede S."/>
            <person name="Shaw G.M."/>
            <person name="Bushman F.D."/>
            <person name="Brisson D."/>
            <person name="Rayner J.C."/>
            <person name="Sharp P.M."/>
            <person name="Hahn B.H."/>
        </authorList>
    </citation>
    <scope>NUCLEOTIDE SEQUENCE [LARGE SCALE GENOMIC DNA]</scope>
    <source>
        <strain evidence="2 3">SY75</strain>
    </source>
</reference>
<dbReference type="EMBL" id="LVLB01000014">
    <property type="protein sequence ID" value="KYN97308.1"/>
    <property type="molecule type" value="Genomic_DNA"/>
</dbReference>
<dbReference type="VEuPathDB" id="PlasmoDB:PGABG01_1352000"/>
<dbReference type="Proteomes" id="UP000076004">
    <property type="component" value="Unassembled WGS sequence"/>
</dbReference>
<evidence type="ECO:0000313" key="2">
    <source>
        <dbReference type="EMBL" id="KYN97308.1"/>
    </source>
</evidence>
<evidence type="ECO:0000256" key="1">
    <source>
        <dbReference type="SAM" id="Coils"/>
    </source>
</evidence>
<gene>
    <name evidence="2" type="ORF">PGSY75_1354000</name>
</gene>
<dbReference type="KEGG" id="pgab:PGSY75_1354000"/>
<sequence>MHRLIYVQNQYMYDKKKSTNIKIIEEERDKHLYVIKSIPLKGKQLNVKKDTGLCNKYNINNSLNYEMKKKVEYYTNNKRNHLNSKNNTFFLYNINNSNNEKKISHNKQIQFKNNNMCYINVNKSFNNEANDIKQIRTNSCISYLNKIKKNGNKYYHIYKNMYGKTTQVDNMYRTNISTSSKKNMNNNNSFGKYMIQNIINNNIYSANNNINYNIQQLNINCNEKNCSHKLNKSGLIKTYSFNNYNNPYGTYKKGQIIIKNKSLIQQKWGNKYIYRNKQENTNYSPCYYMKCKENKSNLSCYKKCCYLKDSSDKLKTIYTNNKKYHSYKNLGNIKSTQGYSPLSSRSIHKFELKKKLSNIRNWKYFYRVHNNNNKKKRKKKKKKFFSCSVFRYDNIKSNTLPNKTYHTNDNNKKDMCPKTISLIIKKENPTIRRNKDNDDDNIIPNNNYFINLLVSGEKEANLLIEKAYKNRDDLMKHMNEKIEDEINEFRIKEHMKYELSYKQMEEEMKNYELLIQNELDNMELQTKQITLNIEDISDYVIRHIIHVNLTIGYNLLKGFLPIQNILNIKLSSELEIYINKKKKEKIYFNI</sequence>
<dbReference type="RefSeq" id="XP_018640313.1">
    <property type="nucleotide sequence ID" value="XM_018787571.1"/>
</dbReference>
<evidence type="ECO:0000313" key="3">
    <source>
        <dbReference type="Proteomes" id="UP000076004"/>
    </source>
</evidence>
<dbReference type="GeneID" id="29778159"/>
<protein>
    <submittedName>
        <fullName evidence="2">Uncharacterized protein</fullName>
    </submittedName>
</protein>
<dbReference type="Gene3D" id="1.20.5.2950">
    <property type="match status" value="1"/>
</dbReference>